<gene>
    <name evidence="1" type="ORF">BDN70DRAFT_899457</name>
</gene>
<dbReference type="Proteomes" id="UP000807469">
    <property type="component" value="Unassembled WGS sequence"/>
</dbReference>
<organism evidence="1 2">
    <name type="scientific">Pholiota conissans</name>
    <dbReference type="NCBI Taxonomy" id="109636"/>
    <lineage>
        <taxon>Eukaryota</taxon>
        <taxon>Fungi</taxon>
        <taxon>Dikarya</taxon>
        <taxon>Basidiomycota</taxon>
        <taxon>Agaricomycotina</taxon>
        <taxon>Agaricomycetes</taxon>
        <taxon>Agaricomycetidae</taxon>
        <taxon>Agaricales</taxon>
        <taxon>Agaricineae</taxon>
        <taxon>Strophariaceae</taxon>
        <taxon>Pholiota</taxon>
    </lineage>
</organism>
<keyword evidence="2" id="KW-1185">Reference proteome</keyword>
<evidence type="ECO:0000313" key="2">
    <source>
        <dbReference type="Proteomes" id="UP000807469"/>
    </source>
</evidence>
<dbReference type="AlphaFoldDB" id="A0A9P6CPD2"/>
<protein>
    <submittedName>
        <fullName evidence="1">Uncharacterized protein</fullName>
    </submittedName>
</protein>
<dbReference type="EMBL" id="MU155414">
    <property type="protein sequence ID" value="KAF9473812.1"/>
    <property type="molecule type" value="Genomic_DNA"/>
</dbReference>
<reference evidence="1" key="1">
    <citation type="submission" date="2020-11" db="EMBL/GenBank/DDBJ databases">
        <authorList>
            <consortium name="DOE Joint Genome Institute"/>
            <person name="Ahrendt S."/>
            <person name="Riley R."/>
            <person name="Andreopoulos W."/>
            <person name="Labutti K."/>
            <person name="Pangilinan J."/>
            <person name="Ruiz-Duenas F.J."/>
            <person name="Barrasa J.M."/>
            <person name="Sanchez-Garcia M."/>
            <person name="Camarero S."/>
            <person name="Miyauchi S."/>
            <person name="Serrano A."/>
            <person name="Linde D."/>
            <person name="Babiker R."/>
            <person name="Drula E."/>
            <person name="Ayuso-Fernandez I."/>
            <person name="Pacheco R."/>
            <person name="Padilla G."/>
            <person name="Ferreira P."/>
            <person name="Barriuso J."/>
            <person name="Kellner H."/>
            <person name="Castanera R."/>
            <person name="Alfaro M."/>
            <person name="Ramirez L."/>
            <person name="Pisabarro A.G."/>
            <person name="Kuo A."/>
            <person name="Tritt A."/>
            <person name="Lipzen A."/>
            <person name="He G."/>
            <person name="Yan M."/>
            <person name="Ng V."/>
            <person name="Cullen D."/>
            <person name="Martin F."/>
            <person name="Rosso M.-N."/>
            <person name="Henrissat B."/>
            <person name="Hibbett D."/>
            <person name="Martinez A.T."/>
            <person name="Grigoriev I.V."/>
        </authorList>
    </citation>
    <scope>NUCLEOTIDE SEQUENCE</scope>
    <source>
        <strain evidence="1">CIRM-BRFM 674</strain>
    </source>
</reference>
<accession>A0A9P6CPD2</accession>
<name>A0A9P6CPD2_9AGAR</name>
<sequence length="235" mass="25611">MAYIGIWVKSHVIGTGTPGIVLCCGMTYPYVFVSTPHMSHSSKRVKFYAINGAYIRLSTLTTLKMVLRNPSPSCHHPYSGNFVPAIICVVPKWRRTKSEGCFYRIGCGTKDGDCTTRAGANTVLRGGADNTRSLDFRLRYPLTARGASDSRYEVLVKRRNILTFTDEKFNADLIASAIFVLIRTVVSSTSSCLVELDNAVNCAHGGDRGVSQGVGDGGLTLIGFERERRGSTPTC</sequence>
<evidence type="ECO:0000313" key="1">
    <source>
        <dbReference type="EMBL" id="KAF9473812.1"/>
    </source>
</evidence>
<comment type="caution">
    <text evidence="1">The sequence shown here is derived from an EMBL/GenBank/DDBJ whole genome shotgun (WGS) entry which is preliminary data.</text>
</comment>
<proteinExistence type="predicted"/>